<dbReference type="RefSeq" id="WP_262574454.1">
    <property type="nucleotide sequence ID" value="NZ_JAOQKJ010000005.1"/>
</dbReference>
<keyword evidence="3" id="KW-1185">Reference proteome</keyword>
<reference evidence="2 3" key="1">
    <citation type="journal article" date="2021" name="ISME Commun">
        <title>Automated analysis of genomic sequences facilitates high-throughput and comprehensive description of bacteria.</title>
        <authorList>
            <person name="Hitch T.C.A."/>
        </authorList>
    </citation>
    <scope>NUCLEOTIDE SEQUENCE [LARGE SCALE GENOMIC DNA]</scope>
    <source>
        <strain evidence="2 3">Sanger_18</strain>
    </source>
</reference>
<name>A0ABT2T385_9FIRM</name>
<feature type="transmembrane region" description="Helical" evidence="1">
    <location>
        <begin position="12"/>
        <end position="34"/>
    </location>
</feature>
<dbReference type="EMBL" id="JAOQKJ010000005">
    <property type="protein sequence ID" value="MCU6744402.1"/>
    <property type="molecule type" value="Genomic_DNA"/>
</dbReference>
<evidence type="ECO:0000313" key="3">
    <source>
        <dbReference type="Proteomes" id="UP001652432"/>
    </source>
</evidence>
<keyword evidence="1" id="KW-1133">Transmembrane helix</keyword>
<proteinExistence type="predicted"/>
<keyword evidence="1" id="KW-0472">Membrane</keyword>
<accession>A0ABT2T385</accession>
<sequence length="158" mass="17146">MNNNARKTGLFLMELIIAILFFSLAATICIQLFVKSHMISERSIALNHSILLAQNTAEIFYATNGDPEKMASLLGCGESSGTAAIADSDNTSTLTLFYTDKFDCLDPAEAASAVFQQTISLYADSDPALITCHIVISEFSSGDVIYSLDTTLFQRSRP</sequence>
<organism evidence="2 3">
    <name type="scientific">Suilimivivens aceti</name>
    <dbReference type="NCBI Taxonomy" id="2981774"/>
    <lineage>
        <taxon>Bacteria</taxon>
        <taxon>Bacillati</taxon>
        <taxon>Bacillota</taxon>
        <taxon>Clostridia</taxon>
        <taxon>Lachnospirales</taxon>
        <taxon>Lachnospiraceae</taxon>
        <taxon>Suilimivivens</taxon>
    </lineage>
</organism>
<evidence type="ECO:0000313" key="2">
    <source>
        <dbReference type="EMBL" id="MCU6744402.1"/>
    </source>
</evidence>
<dbReference type="Proteomes" id="UP001652432">
    <property type="component" value="Unassembled WGS sequence"/>
</dbReference>
<gene>
    <name evidence="2" type="ORF">OCV77_07820</name>
</gene>
<keyword evidence="1" id="KW-0812">Transmembrane</keyword>
<protein>
    <submittedName>
        <fullName evidence="2">Uncharacterized protein</fullName>
    </submittedName>
</protein>
<evidence type="ECO:0000256" key="1">
    <source>
        <dbReference type="SAM" id="Phobius"/>
    </source>
</evidence>
<comment type="caution">
    <text evidence="2">The sequence shown here is derived from an EMBL/GenBank/DDBJ whole genome shotgun (WGS) entry which is preliminary data.</text>
</comment>